<sequence>MKSLHYLRNAALGLLLAGTPMISLTSCGSGQGSSATDSMHAADQDGVATDTSSMGRDTTPGAEIPAGAINAGEDSARYGTGTQDTSKNRTGQK</sequence>
<protein>
    <submittedName>
        <fullName evidence="3">Uncharacterized protein</fullName>
    </submittedName>
</protein>
<name>A0A1C4G5S6_9BACT</name>
<feature type="signal peptide" evidence="2">
    <location>
        <begin position="1"/>
        <end position="25"/>
    </location>
</feature>
<feature type="region of interest" description="Disordered" evidence="1">
    <location>
        <begin position="25"/>
        <end position="93"/>
    </location>
</feature>
<proteinExistence type="predicted"/>
<evidence type="ECO:0000256" key="2">
    <source>
        <dbReference type="SAM" id="SignalP"/>
    </source>
</evidence>
<gene>
    <name evidence="3" type="ORF">GA0116948_12415</name>
</gene>
<reference evidence="3 4" key="1">
    <citation type="submission" date="2016-08" db="EMBL/GenBank/DDBJ databases">
        <authorList>
            <person name="Seilhamer J.J."/>
        </authorList>
    </citation>
    <scope>NUCLEOTIDE SEQUENCE [LARGE SCALE GENOMIC DNA]</scope>
    <source>
        <strain evidence="3 4">A37T2</strain>
    </source>
</reference>
<dbReference type="Proteomes" id="UP000242818">
    <property type="component" value="Unassembled WGS sequence"/>
</dbReference>
<dbReference type="AlphaFoldDB" id="A0A1C4G5S6"/>
<evidence type="ECO:0000313" key="3">
    <source>
        <dbReference type="EMBL" id="SCC63577.1"/>
    </source>
</evidence>
<dbReference type="OrthoDB" id="676883at2"/>
<keyword evidence="4" id="KW-1185">Reference proteome</keyword>
<dbReference type="RefSeq" id="WP_123891864.1">
    <property type="nucleotide sequence ID" value="NZ_FMAR01000024.1"/>
</dbReference>
<evidence type="ECO:0000256" key="1">
    <source>
        <dbReference type="SAM" id="MobiDB-lite"/>
    </source>
</evidence>
<dbReference type="PROSITE" id="PS51257">
    <property type="entry name" value="PROKAR_LIPOPROTEIN"/>
    <property type="match status" value="1"/>
</dbReference>
<evidence type="ECO:0000313" key="4">
    <source>
        <dbReference type="Proteomes" id="UP000242818"/>
    </source>
</evidence>
<feature type="compositionally biased region" description="Polar residues" evidence="1">
    <location>
        <begin position="80"/>
        <end position="93"/>
    </location>
</feature>
<feature type="chain" id="PRO_5008692323" evidence="2">
    <location>
        <begin position="26"/>
        <end position="93"/>
    </location>
</feature>
<dbReference type="EMBL" id="FMAR01000024">
    <property type="protein sequence ID" value="SCC63577.1"/>
    <property type="molecule type" value="Genomic_DNA"/>
</dbReference>
<accession>A0A1C4G5S6</accession>
<feature type="compositionally biased region" description="Polar residues" evidence="1">
    <location>
        <begin position="25"/>
        <end position="37"/>
    </location>
</feature>
<keyword evidence="2" id="KW-0732">Signal</keyword>
<organism evidence="3 4">
    <name type="scientific">Chitinophaga costaii</name>
    <dbReference type="NCBI Taxonomy" id="1335309"/>
    <lineage>
        <taxon>Bacteria</taxon>
        <taxon>Pseudomonadati</taxon>
        <taxon>Bacteroidota</taxon>
        <taxon>Chitinophagia</taxon>
        <taxon>Chitinophagales</taxon>
        <taxon>Chitinophagaceae</taxon>
        <taxon>Chitinophaga</taxon>
    </lineage>
</organism>